<evidence type="ECO:0000313" key="2">
    <source>
        <dbReference type="EMBL" id="KAF9314508.1"/>
    </source>
</evidence>
<proteinExistence type="predicted"/>
<dbReference type="Proteomes" id="UP000696485">
    <property type="component" value="Unassembled WGS sequence"/>
</dbReference>
<evidence type="ECO:0000313" key="3">
    <source>
        <dbReference type="Proteomes" id="UP000696485"/>
    </source>
</evidence>
<gene>
    <name evidence="2" type="ORF">BG006_003927</name>
</gene>
<name>A0A9P5VG50_9FUNG</name>
<protein>
    <submittedName>
        <fullName evidence="2">Uncharacterized protein</fullName>
    </submittedName>
</protein>
<feature type="region of interest" description="Disordered" evidence="1">
    <location>
        <begin position="25"/>
        <end position="51"/>
    </location>
</feature>
<organism evidence="2 3">
    <name type="scientific">Podila minutissima</name>
    <dbReference type="NCBI Taxonomy" id="64525"/>
    <lineage>
        <taxon>Eukaryota</taxon>
        <taxon>Fungi</taxon>
        <taxon>Fungi incertae sedis</taxon>
        <taxon>Mucoromycota</taxon>
        <taxon>Mortierellomycotina</taxon>
        <taxon>Mortierellomycetes</taxon>
        <taxon>Mortierellales</taxon>
        <taxon>Mortierellaceae</taxon>
        <taxon>Podila</taxon>
    </lineage>
</organism>
<dbReference type="AlphaFoldDB" id="A0A9P5VG50"/>
<sequence>MMSISKAAKLVGMKSCTASNLVKKFQPDMGSPLPVDSPLPSKDSPRSTGKLPLLKQEHTDFIVGYIEKNPFSSVVDLTDTL</sequence>
<reference evidence="2" key="1">
    <citation type="journal article" date="2020" name="Fungal Divers.">
        <title>Resolving the Mortierellaceae phylogeny through synthesis of multi-gene phylogenetics and phylogenomics.</title>
        <authorList>
            <person name="Vandepol N."/>
            <person name="Liber J."/>
            <person name="Desiro A."/>
            <person name="Na H."/>
            <person name="Kennedy M."/>
            <person name="Barry K."/>
            <person name="Grigoriev I.V."/>
            <person name="Miller A.N."/>
            <person name="O'Donnell K."/>
            <person name="Stajich J.E."/>
            <person name="Bonito G."/>
        </authorList>
    </citation>
    <scope>NUCLEOTIDE SEQUENCE</scope>
    <source>
        <strain evidence="2">NVP1</strain>
    </source>
</reference>
<comment type="caution">
    <text evidence="2">The sequence shown here is derived from an EMBL/GenBank/DDBJ whole genome shotgun (WGS) entry which is preliminary data.</text>
</comment>
<keyword evidence="3" id="KW-1185">Reference proteome</keyword>
<dbReference type="EMBL" id="JAAAUY010002176">
    <property type="protein sequence ID" value="KAF9314508.1"/>
    <property type="molecule type" value="Genomic_DNA"/>
</dbReference>
<evidence type="ECO:0000256" key="1">
    <source>
        <dbReference type="SAM" id="MobiDB-lite"/>
    </source>
</evidence>
<accession>A0A9P5VG50</accession>
<feature type="non-terminal residue" evidence="2">
    <location>
        <position position="81"/>
    </location>
</feature>